<dbReference type="Pfam" id="PF23074">
    <property type="entry name" value="PH_FT_N"/>
    <property type="match status" value="1"/>
</dbReference>
<organism evidence="4 5">
    <name type="scientific">Pseudopithomyces chartarum</name>
    <dbReference type="NCBI Taxonomy" id="1892770"/>
    <lineage>
        <taxon>Eukaryota</taxon>
        <taxon>Fungi</taxon>
        <taxon>Dikarya</taxon>
        <taxon>Ascomycota</taxon>
        <taxon>Pezizomycotina</taxon>
        <taxon>Dothideomycetes</taxon>
        <taxon>Pleosporomycetidae</taxon>
        <taxon>Pleosporales</taxon>
        <taxon>Massarineae</taxon>
        <taxon>Didymosphaeriaceae</taxon>
        <taxon>Pseudopithomyces</taxon>
    </lineage>
</organism>
<name>A0AAN6LS20_9PLEO</name>
<dbReference type="Pfam" id="PF23076">
    <property type="entry name" value="PH_FT_C"/>
    <property type="match status" value="1"/>
</dbReference>
<gene>
    <name evidence="4" type="ORF">GRF29_112g1144737</name>
</gene>
<feature type="compositionally biased region" description="Pro residues" evidence="1">
    <location>
        <begin position="274"/>
        <end position="286"/>
    </location>
</feature>
<accession>A0AAN6LS20</accession>
<keyword evidence="5" id="KW-1185">Reference proteome</keyword>
<dbReference type="InterPro" id="IPR057081">
    <property type="entry name" value="PH_N"/>
</dbReference>
<feature type="domain" description="PH" evidence="3">
    <location>
        <begin position="493"/>
        <end position="589"/>
    </location>
</feature>
<feature type="compositionally biased region" description="Pro residues" evidence="1">
    <location>
        <begin position="234"/>
        <end position="244"/>
    </location>
</feature>
<feature type="region of interest" description="Disordered" evidence="1">
    <location>
        <begin position="234"/>
        <end position="290"/>
    </location>
</feature>
<dbReference type="AlphaFoldDB" id="A0AAN6LS20"/>
<evidence type="ECO:0000259" key="3">
    <source>
        <dbReference type="Pfam" id="PF23076"/>
    </source>
</evidence>
<reference evidence="4 5" key="1">
    <citation type="submission" date="2021-02" db="EMBL/GenBank/DDBJ databases">
        <title>Genome assembly of Pseudopithomyces chartarum.</title>
        <authorList>
            <person name="Jauregui R."/>
            <person name="Singh J."/>
            <person name="Voisey C."/>
        </authorList>
    </citation>
    <scope>NUCLEOTIDE SEQUENCE [LARGE SCALE GENOMIC DNA]</scope>
    <source>
        <strain evidence="4 5">AGR01</strain>
    </source>
</reference>
<dbReference type="Proteomes" id="UP001280581">
    <property type="component" value="Unassembled WGS sequence"/>
</dbReference>
<sequence length="622" mass="71277">MDWRLLDYAKEAQDTATGLSTFLDEIPQYSKEIKGDIAELFAISSALDVLHEDLELSRYGRVAGRILRDLEICLPSLRYTLEDLRDIFTKSKRKARQHPGAFPGTPPYAQIWEDACDAMRDQGIPLNTRLEMYRNYLQGLHDILRSNEEDGEVDQIRARLSKILKRQEPIADYFNRLSVDPRAHGMSAFPSLPVASLHLAFVRGPLLLAAGDAGKRQWTHSIYEYYRQNPCRPLSPYPTAPRTPQPYQYRNPPLPPRPTVDRGSTYPAYHQHHPPPPPPPPLPPRSPIYGGIGEIPFVPPTVLPIVPEAPQSPTYSNASSNTYSNHSNDSGGPVAHWGMKIFDGRHSSTPFQTLGQATRCLGRDEPQAIELLGNDGFEKVLELPFEATNVWVRLYWRATDHRARILFLTLDPSGRRMRYCFPLTGLKVLRTESNLQLCRVNREDGRLDLWANLRFTLYERMVLFYCTMVAMKRQDETQTPQGLEDFFQPGERQEFGGEIQDSRYLHAFRIFRDADSGCVRFEATARRGQLKTIPIWTAFVTQYIGHKGWMKRVDAQTIQFRELHPYMFIDGYKLPKGSSGRYQLTFTTVKGMYEAALVLSMHMLIQETDAKNFMEVFHQIPV</sequence>
<evidence type="ECO:0000256" key="1">
    <source>
        <dbReference type="SAM" id="MobiDB-lite"/>
    </source>
</evidence>
<proteinExistence type="predicted"/>
<dbReference type="EMBL" id="WVTA01000011">
    <property type="protein sequence ID" value="KAK3203388.1"/>
    <property type="molecule type" value="Genomic_DNA"/>
</dbReference>
<protein>
    <submittedName>
        <fullName evidence="4">Uncharacterized protein</fullName>
    </submittedName>
</protein>
<comment type="caution">
    <text evidence="4">The sequence shown here is derived from an EMBL/GenBank/DDBJ whole genome shotgun (WGS) entry which is preliminary data.</text>
</comment>
<dbReference type="InterPro" id="IPR057082">
    <property type="entry name" value="PH_C"/>
</dbReference>
<evidence type="ECO:0000313" key="5">
    <source>
        <dbReference type="Proteomes" id="UP001280581"/>
    </source>
</evidence>
<evidence type="ECO:0000259" key="2">
    <source>
        <dbReference type="Pfam" id="PF23074"/>
    </source>
</evidence>
<evidence type="ECO:0000313" key="4">
    <source>
        <dbReference type="EMBL" id="KAK3203388.1"/>
    </source>
</evidence>
<feature type="domain" description="PH" evidence="2">
    <location>
        <begin position="367"/>
        <end position="486"/>
    </location>
</feature>